<protein>
    <submittedName>
        <fullName evidence="3">WD domain, G-beta repeat</fullName>
    </submittedName>
</protein>
<dbReference type="Pfam" id="PF12894">
    <property type="entry name" value="ANAPC4_WD40"/>
    <property type="match status" value="1"/>
</dbReference>
<proteinExistence type="predicted"/>
<dbReference type="InterPro" id="IPR015943">
    <property type="entry name" value="WD40/YVTN_repeat-like_dom_sf"/>
</dbReference>
<dbReference type="PANTHER" id="PTHR19879:SF9">
    <property type="entry name" value="TRANSCRIPTION INITIATION FACTOR TFIID SUBUNIT 5"/>
    <property type="match status" value="1"/>
</dbReference>
<dbReference type="SMART" id="SM00320">
    <property type="entry name" value="WD40"/>
    <property type="match status" value="5"/>
</dbReference>
<feature type="domain" description="Anaphase-promoting complex subunit 4-like WD40" evidence="2">
    <location>
        <begin position="308"/>
        <end position="374"/>
    </location>
</feature>
<dbReference type="InterPro" id="IPR036322">
    <property type="entry name" value="WD40_repeat_dom_sf"/>
</dbReference>
<evidence type="ECO:0000256" key="1">
    <source>
        <dbReference type="SAM" id="MobiDB-lite"/>
    </source>
</evidence>
<dbReference type="EMBL" id="CP060244">
    <property type="protein sequence ID" value="QNT78142.1"/>
    <property type="molecule type" value="Genomic_DNA"/>
</dbReference>
<accession>A0A7H1NQT2</accession>
<keyword evidence="4" id="KW-1185">Reference proteome</keyword>
<dbReference type="Proteomes" id="UP000516349">
    <property type="component" value="Chromosome"/>
</dbReference>
<dbReference type="InterPro" id="IPR024977">
    <property type="entry name" value="Apc4-like_WD40_dom"/>
</dbReference>
<gene>
    <name evidence="3" type="ORF">JGUZn3_09100</name>
</gene>
<sequence>MPQTPSPHMLPQGVSSMPPSASARGKGSAPFSSLIDTRGTFLKVERFIESCAVSQNGQNFLFATSEGDVWLVARKGLKDISSWQQMAVHEGPVLCLSADCKPESFLTGGEDNSLRRIHADGRVEILYTGKRWVEHCTSWVDEKGRNGMIAFASGKEVVLLNPEGKVIKQLSHASTVSGLAFDAKGKRLATSHYNGASLWYVHASEDKPQEYHWKGSHIGVVLHPQGEALVTTMQENELHGWRLSDGHNIRMSGYPRKVHSLSFSRNGKWLATSGADTVVMWPFFGGGPIGKPPVELAGIPGVICNKVAFHPQFDLVAAGFSDGTVFLADTKSDRMMPVSLSTHQLGPVSCLCCSPDGEILMFGTEDGTMAVVDLSLSAVS</sequence>
<evidence type="ECO:0000313" key="4">
    <source>
        <dbReference type="Proteomes" id="UP000516349"/>
    </source>
</evidence>
<dbReference type="AlphaFoldDB" id="A0A7H1NQT2"/>
<name>A0A7H1NQT2_9PROT</name>
<dbReference type="PANTHER" id="PTHR19879">
    <property type="entry name" value="TRANSCRIPTION INITIATION FACTOR TFIID"/>
    <property type="match status" value="1"/>
</dbReference>
<reference evidence="3 4" key="1">
    <citation type="submission" date="2020-08" db="EMBL/GenBank/DDBJ databases">
        <title>Complete genome sequence of Entomobacter blattae G55GP.</title>
        <authorList>
            <person name="Poehlein A."/>
            <person name="Guzman J."/>
            <person name="Daniel R."/>
            <person name="Vilcinskas A."/>
        </authorList>
    </citation>
    <scope>NUCLEOTIDE SEQUENCE [LARGE SCALE GENOMIC DNA]</scope>
    <source>
        <strain evidence="3 4">G55GP</strain>
    </source>
</reference>
<evidence type="ECO:0000313" key="3">
    <source>
        <dbReference type="EMBL" id="QNT78142.1"/>
    </source>
</evidence>
<dbReference type="Gene3D" id="2.130.10.10">
    <property type="entry name" value="YVTN repeat-like/Quinoprotein amine dehydrogenase"/>
    <property type="match status" value="2"/>
</dbReference>
<dbReference type="Pfam" id="PF00400">
    <property type="entry name" value="WD40"/>
    <property type="match status" value="1"/>
</dbReference>
<evidence type="ECO:0000259" key="2">
    <source>
        <dbReference type="Pfam" id="PF12894"/>
    </source>
</evidence>
<dbReference type="SUPFAM" id="SSF50978">
    <property type="entry name" value="WD40 repeat-like"/>
    <property type="match status" value="1"/>
</dbReference>
<dbReference type="KEGG" id="ebla:JGUZn3_09100"/>
<dbReference type="InterPro" id="IPR001680">
    <property type="entry name" value="WD40_rpt"/>
</dbReference>
<feature type="region of interest" description="Disordered" evidence="1">
    <location>
        <begin position="1"/>
        <end position="31"/>
    </location>
</feature>
<organism evidence="3 4">
    <name type="scientific">Entomobacter blattae</name>
    <dbReference type="NCBI Taxonomy" id="2762277"/>
    <lineage>
        <taxon>Bacteria</taxon>
        <taxon>Pseudomonadati</taxon>
        <taxon>Pseudomonadota</taxon>
        <taxon>Alphaproteobacteria</taxon>
        <taxon>Acetobacterales</taxon>
        <taxon>Acetobacteraceae</taxon>
        <taxon>Entomobacter</taxon>
    </lineage>
</organism>